<feature type="transmembrane region" description="Helical" evidence="1">
    <location>
        <begin position="94"/>
        <end position="112"/>
    </location>
</feature>
<dbReference type="AlphaFoldDB" id="A0A4R5PKB4"/>
<feature type="domain" description="Heparan-alpha-glucosaminide N-acetyltransferase catalytic" evidence="2">
    <location>
        <begin position="18"/>
        <end position="245"/>
    </location>
</feature>
<accession>A0A4R5PKB4</accession>
<reference evidence="3 4" key="1">
    <citation type="journal article" date="2013" name="Int. J. Syst. Evol. Microbiol.">
        <title>Hoeflea suaedae sp. nov., an endophytic bacterium isolated from the root of the halophyte Suaeda maritima.</title>
        <authorList>
            <person name="Chung E.J."/>
            <person name="Park J.A."/>
            <person name="Pramanik P."/>
            <person name="Bibi F."/>
            <person name="Jeon C.O."/>
            <person name="Chung Y.R."/>
        </authorList>
    </citation>
    <scope>NUCLEOTIDE SEQUENCE [LARGE SCALE GENOMIC DNA]</scope>
    <source>
        <strain evidence="3 4">YC6898</strain>
    </source>
</reference>
<keyword evidence="1" id="KW-1133">Transmembrane helix</keyword>
<dbReference type="OrthoDB" id="9807591at2"/>
<evidence type="ECO:0000313" key="4">
    <source>
        <dbReference type="Proteomes" id="UP000295131"/>
    </source>
</evidence>
<evidence type="ECO:0000313" key="3">
    <source>
        <dbReference type="EMBL" id="TDH36159.1"/>
    </source>
</evidence>
<keyword evidence="1" id="KW-0472">Membrane</keyword>
<dbReference type="Pfam" id="PF07786">
    <property type="entry name" value="HGSNAT_cat"/>
    <property type="match status" value="1"/>
</dbReference>
<comment type="caution">
    <text evidence="3">The sequence shown here is derived from an EMBL/GenBank/DDBJ whole genome shotgun (WGS) entry which is preliminary data.</text>
</comment>
<dbReference type="InterPro" id="IPR012429">
    <property type="entry name" value="HGSNAT_cat"/>
</dbReference>
<name>A0A4R5PKB4_9HYPH</name>
<protein>
    <submittedName>
        <fullName evidence="3">DUF1624 domain-containing protein</fullName>
    </submittedName>
</protein>
<keyword evidence="1" id="KW-0812">Transmembrane</keyword>
<feature type="transmembrane region" description="Helical" evidence="1">
    <location>
        <begin position="21"/>
        <end position="40"/>
    </location>
</feature>
<feature type="transmembrane region" description="Helical" evidence="1">
    <location>
        <begin position="60"/>
        <end position="82"/>
    </location>
</feature>
<feature type="transmembrane region" description="Helical" evidence="1">
    <location>
        <begin position="182"/>
        <end position="202"/>
    </location>
</feature>
<keyword evidence="4" id="KW-1185">Reference proteome</keyword>
<sequence length="330" mass="36243">MTIEPATGEASAIRKTGRVEAIDLARAIALLAMAHYHLIWDLESFGYLDPGTAGSGWPKFYARCIAATFLFLVGFSLVLAHWPVVRPRKFLERLAMVVGAAVLVSLGTYIAFPDVFVFYGILHSIAVSSIAALLFLRLPPLITLIAGAAAVALPIYYFSSAFDVPWLFWTGLSESLPHSLDFVPFFPWFGPVLIGIAAGRLAKSSGLIGRMAQWRPGQSPQWKTLLRPFDFIGRHSLAFYLLHQPVLIALVWSLSQIMPPDRTEAYLSSCRQGCIANQEAAMCDRFCACTAERLAEQGKLDAVQSGRINPEDDPEIMEMARMCTASALSD</sequence>
<dbReference type="EMBL" id="SMSI01000002">
    <property type="protein sequence ID" value="TDH36159.1"/>
    <property type="molecule type" value="Genomic_DNA"/>
</dbReference>
<proteinExistence type="predicted"/>
<dbReference type="RefSeq" id="WP_133284857.1">
    <property type="nucleotide sequence ID" value="NZ_SMSI01000002.1"/>
</dbReference>
<feature type="transmembrane region" description="Helical" evidence="1">
    <location>
        <begin position="141"/>
        <end position="162"/>
    </location>
</feature>
<gene>
    <name evidence="3" type="ORF">E2A64_12785</name>
</gene>
<evidence type="ECO:0000256" key="1">
    <source>
        <dbReference type="SAM" id="Phobius"/>
    </source>
</evidence>
<feature type="transmembrane region" description="Helical" evidence="1">
    <location>
        <begin position="118"/>
        <end position="136"/>
    </location>
</feature>
<dbReference type="Proteomes" id="UP000295131">
    <property type="component" value="Unassembled WGS sequence"/>
</dbReference>
<organism evidence="3 4">
    <name type="scientific">Pseudohoeflea suaedae</name>
    <dbReference type="NCBI Taxonomy" id="877384"/>
    <lineage>
        <taxon>Bacteria</taxon>
        <taxon>Pseudomonadati</taxon>
        <taxon>Pseudomonadota</taxon>
        <taxon>Alphaproteobacteria</taxon>
        <taxon>Hyphomicrobiales</taxon>
        <taxon>Rhizobiaceae</taxon>
        <taxon>Pseudohoeflea</taxon>
    </lineage>
</organism>
<evidence type="ECO:0000259" key="2">
    <source>
        <dbReference type="Pfam" id="PF07786"/>
    </source>
</evidence>